<evidence type="ECO:0000259" key="1">
    <source>
        <dbReference type="Pfam" id="PF01408"/>
    </source>
</evidence>
<dbReference type="EMBL" id="UINC01125029">
    <property type="protein sequence ID" value="SVD02581.1"/>
    <property type="molecule type" value="Genomic_DNA"/>
</dbReference>
<feature type="non-terminal residue" evidence="2">
    <location>
        <position position="71"/>
    </location>
</feature>
<dbReference type="GO" id="GO:0000166">
    <property type="term" value="F:nucleotide binding"/>
    <property type="evidence" value="ECO:0007669"/>
    <property type="project" value="InterPro"/>
</dbReference>
<proteinExistence type="predicted"/>
<dbReference type="InterPro" id="IPR036291">
    <property type="entry name" value="NAD(P)-bd_dom_sf"/>
</dbReference>
<dbReference type="SUPFAM" id="SSF51735">
    <property type="entry name" value="NAD(P)-binding Rossmann-fold domains"/>
    <property type="match status" value="1"/>
</dbReference>
<reference evidence="2" key="1">
    <citation type="submission" date="2018-05" db="EMBL/GenBank/DDBJ databases">
        <authorList>
            <person name="Lanie J.A."/>
            <person name="Ng W.-L."/>
            <person name="Kazmierczak K.M."/>
            <person name="Andrzejewski T.M."/>
            <person name="Davidsen T.M."/>
            <person name="Wayne K.J."/>
            <person name="Tettelin H."/>
            <person name="Glass J.I."/>
            <person name="Rusch D."/>
            <person name="Podicherti R."/>
            <person name="Tsui H.-C.T."/>
            <person name="Winkler M.E."/>
        </authorList>
    </citation>
    <scope>NUCLEOTIDE SEQUENCE</scope>
</reference>
<sequence>MAIRVAIIGCGGMSGGHLNAYLTIYESDPEKVELVAMCDAVKERAENFANRVKEATGKMPAVYDDMDKMLS</sequence>
<dbReference type="Pfam" id="PF01408">
    <property type="entry name" value="GFO_IDH_MocA"/>
    <property type="match status" value="1"/>
</dbReference>
<protein>
    <recommendedName>
        <fullName evidence="1">Gfo/Idh/MocA-like oxidoreductase N-terminal domain-containing protein</fullName>
    </recommendedName>
</protein>
<gene>
    <name evidence="2" type="ORF">METZ01_LOCUS355435</name>
</gene>
<dbReference type="Gene3D" id="3.40.50.720">
    <property type="entry name" value="NAD(P)-binding Rossmann-like Domain"/>
    <property type="match status" value="1"/>
</dbReference>
<accession>A0A382S0Z5</accession>
<dbReference type="InterPro" id="IPR000683">
    <property type="entry name" value="Gfo/Idh/MocA-like_OxRdtase_N"/>
</dbReference>
<name>A0A382S0Z5_9ZZZZ</name>
<feature type="domain" description="Gfo/Idh/MocA-like oxidoreductase N-terminal" evidence="1">
    <location>
        <begin position="3"/>
        <end position="70"/>
    </location>
</feature>
<evidence type="ECO:0000313" key="2">
    <source>
        <dbReference type="EMBL" id="SVD02581.1"/>
    </source>
</evidence>
<organism evidence="2">
    <name type="scientific">marine metagenome</name>
    <dbReference type="NCBI Taxonomy" id="408172"/>
    <lineage>
        <taxon>unclassified sequences</taxon>
        <taxon>metagenomes</taxon>
        <taxon>ecological metagenomes</taxon>
    </lineage>
</organism>
<dbReference type="AlphaFoldDB" id="A0A382S0Z5"/>